<dbReference type="AlphaFoldDB" id="A0AAW8DF91"/>
<dbReference type="PROSITE" id="PS51186">
    <property type="entry name" value="GNAT"/>
    <property type="match status" value="1"/>
</dbReference>
<gene>
    <name evidence="2" type="ORF">J2S90_001512</name>
    <name evidence="3" type="ORF">J2S93_002442</name>
</gene>
<reference evidence="2 4" key="1">
    <citation type="submission" date="2023-07" db="EMBL/GenBank/DDBJ databases">
        <title>Sorghum-associated microbial communities from plants grown in Nebraska, USA.</title>
        <authorList>
            <person name="Schachtman D."/>
        </authorList>
    </citation>
    <scope>NUCLEOTIDE SEQUENCE</scope>
    <source>
        <strain evidence="2">DS1006</strain>
        <strain evidence="3 4">DS1016</strain>
    </source>
</reference>
<evidence type="ECO:0000313" key="2">
    <source>
        <dbReference type="EMBL" id="MDP9904557.1"/>
    </source>
</evidence>
<dbReference type="RefSeq" id="WP_306972569.1">
    <property type="nucleotide sequence ID" value="NZ_JAUSSX010000004.1"/>
</dbReference>
<evidence type="ECO:0000259" key="1">
    <source>
        <dbReference type="PROSITE" id="PS51186"/>
    </source>
</evidence>
<keyword evidence="4" id="KW-1185">Reference proteome</keyword>
<dbReference type="Gene3D" id="3.40.630.30">
    <property type="match status" value="1"/>
</dbReference>
<dbReference type="Proteomes" id="UP001242995">
    <property type="component" value="Unassembled WGS sequence"/>
</dbReference>
<evidence type="ECO:0000313" key="3">
    <source>
        <dbReference type="EMBL" id="MDQ0181015.1"/>
    </source>
</evidence>
<dbReference type="SUPFAM" id="SSF55729">
    <property type="entry name" value="Acyl-CoA N-acyltransferases (Nat)"/>
    <property type="match status" value="1"/>
</dbReference>
<sequence length="196" mass="21996">MAFQKAVLTDDLDRERARAFFAEHLPQESGWRISDSRVDKELQIPSVILMALEDDRPIGCAFGSNDPEDVLHWRAAGHAELAQAISRRLFMVHQLAVAATHRRLGLGAHLLGGLELHARQSGADLIVLIFDTTAPGLDCFYRSQSCEILEPGQALVIEFSEIKRLCHFRQRKVRYSWAYKFLGTGPEMSHDGAICL</sequence>
<evidence type="ECO:0000313" key="4">
    <source>
        <dbReference type="Proteomes" id="UP001230951"/>
    </source>
</evidence>
<dbReference type="Proteomes" id="UP001230951">
    <property type="component" value="Unassembled WGS sequence"/>
</dbReference>
<accession>A0AAW8DF91</accession>
<dbReference type="GO" id="GO:0016747">
    <property type="term" value="F:acyltransferase activity, transferring groups other than amino-acyl groups"/>
    <property type="evidence" value="ECO:0007669"/>
    <property type="project" value="InterPro"/>
</dbReference>
<dbReference type="InterPro" id="IPR016181">
    <property type="entry name" value="Acyl_CoA_acyltransferase"/>
</dbReference>
<evidence type="ECO:0000313" key="5">
    <source>
        <dbReference type="Proteomes" id="UP001242995"/>
    </source>
</evidence>
<proteinExistence type="predicted"/>
<protein>
    <submittedName>
        <fullName evidence="2">GNAT superfamily N-acetyltransferase</fullName>
    </submittedName>
</protein>
<dbReference type="EMBL" id="JAUSRG010000003">
    <property type="protein sequence ID" value="MDP9904557.1"/>
    <property type="molecule type" value="Genomic_DNA"/>
</dbReference>
<feature type="domain" description="N-acetyltransferase" evidence="1">
    <location>
        <begin position="1"/>
        <end position="193"/>
    </location>
</feature>
<comment type="caution">
    <text evidence="2">The sequence shown here is derived from an EMBL/GenBank/DDBJ whole genome shotgun (WGS) entry which is preliminary data.</text>
</comment>
<organism evidence="2 5">
    <name type="scientific">Arthrobacter bambusae</name>
    <dbReference type="NCBI Taxonomy" id="1338426"/>
    <lineage>
        <taxon>Bacteria</taxon>
        <taxon>Bacillati</taxon>
        <taxon>Actinomycetota</taxon>
        <taxon>Actinomycetes</taxon>
        <taxon>Micrococcales</taxon>
        <taxon>Micrococcaceae</taxon>
        <taxon>Arthrobacter</taxon>
    </lineage>
</organism>
<dbReference type="Pfam" id="PF00583">
    <property type="entry name" value="Acetyltransf_1"/>
    <property type="match status" value="1"/>
</dbReference>
<dbReference type="EMBL" id="JAUSTF010000004">
    <property type="protein sequence ID" value="MDQ0181015.1"/>
    <property type="molecule type" value="Genomic_DNA"/>
</dbReference>
<name>A0AAW8DF91_9MICC</name>
<dbReference type="InterPro" id="IPR000182">
    <property type="entry name" value="GNAT_dom"/>
</dbReference>